<comment type="caution">
    <text evidence="9">The sequence shown here is derived from an EMBL/GenBank/DDBJ whole genome shotgun (WGS) entry which is preliminary data.</text>
</comment>
<evidence type="ECO:0000256" key="6">
    <source>
        <dbReference type="ARBA" id="ARBA00022807"/>
    </source>
</evidence>
<comment type="catalytic activity">
    <reaction evidence="1 7">
        <text>Thiol-dependent hydrolysis of ester, thioester, amide, peptide and isopeptide bonds formed by the C-terminal Gly of ubiquitin (a 76-residue protein attached to proteins as an intracellular targeting signal).</text>
        <dbReference type="EC" id="3.4.19.12"/>
    </reaction>
</comment>
<dbReference type="InterPro" id="IPR001394">
    <property type="entry name" value="Peptidase_C19_UCH"/>
</dbReference>
<keyword evidence="10" id="KW-1185">Reference proteome</keyword>
<evidence type="ECO:0000256" key="5">
    <source>
        <dbReference type="ARBA" id="ARBA00022801"/>
    </source>
</evidence>
<dbReference type="EMBL" id="JBBJBU010000005">
    <property type="protein sequence ID" value="KAK7205278.1"/>
    <property type="molecule type" value="Genomic_DNA"/>
</dbReference>
<dbReference type="PROSITE" id="PS00973">
    <property type="entry name" value="USP_2"/>
    <property type="match status" value="1"/>
</dbReference>
<proteinExistence type="inferred from homology"/>
<feature type="domain" description="USP" evidence="8">
    <location>
        <begin position="44"/>
        <end position="423"/>
    </location>
</feature>
<dbReference type="PANTHER" id="PTHR24006:SF888">
    <property type="entry name" value="UBIQUITIN CARBOXYL-TERMINAL HYDROLASE 30"/>
    <property type="match status" value="1"/>
</dbReference>
<dbReference type="PANTHER" id="PTHR24006">
    <property type="entry name" value="UBIQUITIN CARBOXYL-TERMINAL HYDROLASE"/>
    <property type="match status" value="1"/>
</dbReference>
<dbReference type="InterPro" id="IPR018200">
    <property type="entry name" value="USP_CS"/>
</dbReference>
<dbReference type="Gene3D" id="3.90.70.10">
    <property type="entry name" value="Cysteine proteinases"/>
    <property type="match status" value="1"/>
</dbReference>
<evidence type="ECO:0000256" key="7">
    <source>
        <dbReference type="RuleBase" id="RU366025"/>
    </source>
</evidence>
<evidence type="ECO:0000256" key="3">
    <source>
        <dbReference type="ARBA" id="ARBA00022670"/>
    </source>
</evidence>
<dbReference type="InterPro" id="IPR050164">
    <property type="entry name" value="Peptidase_C19"/>
</dbReference>
<accession>A0ABR1F870</accession>
<sequence length="484" mass="52816">MTSSDFAALWASSEVRLKSASCSSSDSLSSTSSTSTASTAGVLGGLVNSGNSCFANAVVQTLAASSALRKLLESKQNESELCRELDLLLERICARLPSQHSHSAAAFLGAMHKPYWTLSTAVDHSQQDAHEFFLALADCLREALAPGSGAAAEEVRLPIDGELESHVACLGCNEQQPVRCVPFSSLELTLPRLAFSPVSLQSMLEHYFAPEQIDSVYCQRCSLLAARDHLARLLQKTDFSSPAASSSPSSTSSKPDIRPILRSRHEAIAHALENSVVQDADFERLKPPRLVAASKRRQMTVRTAPENLVVHINRSRYDPAGQMPCKNTAAVTFPEILDFHDYLSSSDSSAPEASSDNNSGVVYRLASIIVHHGSHSMGHYIAYRRNQDFPLTWTRTSDKDVSDVSESEVLAQSNVTMLFYERISAESLPYYQTTNVYTCTTEPLIPEPLIVDNNRINIPVQQYPSPRISLAELISVPVSILSTN</sequence>
<dbReference type="InterPro" id="IPR038765">
    <property type="entry name" value="Papain-like_cys_pep_sf"/>
</dbReference>
<evidence type="ECO:0000313" key="9">
    <source>
        <dbReference type="EMBL" id="KAK7205278.1"/>
    </source>
</evidence>
<comment type="similarity">
    <text evidence="2 7">Belongs to the peptidase C19 family.</text>
</comment>
<protein>
    <recommendedName>
        <fullName evidence="7">Ubiquitin carboxyl-terminal hydrolase</fullName>
        <ecNumber evidence="7">3.4.19.12</ecNumber>
    </recommendedName>
</protein>
<evidence type="ECO:0000259" key="8">
    <source>
        <dbReference type="PROSITE" id="PS50235"/>
    </source>
</evidence>
<dbReference type="EC" id="3.4.19.12" evidence="7"/>
<keyword evidence="4 7" id="KW-0833">Ubl conjugation pathway</keyword>
<dbReference type="Proteomes" id="UP001498771">
    <property type="component" value="Unassembled WGS sequence"/>
</dbReference>
<dbReference type="Pfam" id="PF00443">
    <property type="entry name" value="UCH"/>
    <property type="match status" value="1"/>
</dbReference>
<keyword evidence="3 7" id="KW-0645">Protease</keyword>
<dbReference type="PROSITE" id="PS00972">
    <property type="entry name" value="USP_1"/>
    <property type="match status" value="1"/>
</dbReference>
<name>A0ABR1F870_9ASCO</name>
<organism evidence="9 10">
    <name type="scientific">Myxozyma melibiosi</name>
    <dbReference type="NCBI Taxonomy" id="54550"/>
    <lineage>
        <taxon>Eukaryota</taxon>
        <taxon>Fungi</taxon>
        <taxon>Dikarya</taxon>
        <taxon>Ascomycota</taxon>
        <taxon>Saccharomycotina</taxon>
        <taxon>Lipomycetes</taxon>
        <taxon>Lipomycetales</taxon>
        <taxon>Lipomycetaceae</taxon>
        <taxon>Myxozyma</taxon>
    </lineage>
</organism>
<dbReference type="InterPro" id="IPR028889">
    <property type="entry name" value="USP"/>
</dbReference>
<dbReference type="RefSeq" id="XP_064768311.1">
    <property type="nucleotide sequence ID" value="XM_064912498.1"/>
</dbReference>
<dbReference type="SUPFAM" id="SSF54001">
    <property type="entry name" value="Cysteine proteinases"/>
    <property type="match status" value="1"/>
</dbReference>
<keyword evidence="6 7" id="KW-0788">Thiol protease</keyword>
<evidence type="ECO:0000313" key="10">
    <source>
        <dbReference type="Proteomes" id="UP001498771"/>
    </source>
</evidence>
<dbReference type="CDD" id="cd02662">
    <property type="entry name" value="Peptidase_C19F"/>
    <property type="match status" value="1"/>
</dbReference>
<dbReference type="GeneID" id="90038010"/>
<evidence type="ECO:0000256" key="4">
    <source>
        <dbReference type="ARBA" id="ARBA00022786"/>
    </source>
</evidence>
<evidence type="ECO:0000256" key="2">
    <source>
        <dbReference type="ARBA" id="ARBA00009085"/>
    </source>
</evidence>
<keyword evidence="5 7" id="KW-0378">Hydrolase</keyword>
<evidence type="ECO:0000256" key="1">
    <source>
        <dbReference type="ARBA" id="ARBA00000707"/>
    </source>
</evidence>
<dbReference type="PROSITE" id="PS50235">
    <property type="entry name" value="USP_3"/>
    <property type="match status" value="1"/>
</dbReference>
<gene>
    <name evidence="9" type="ORF">BZA70DRAFT_277760</name>
</gene>
<reference evidence="9 10" key="1">
    <citation type="submission" date="2024-03" db="EMBL/GenBank/DDBJ databases">
        <title>Genome-scale model development and genomic sequencing of the oleaginous clade Lipomyces.</title>
        <authorList>
            <consortium name="Lawrence Berkeley National Laboratory"/>
            <person name="Czajka J.J."/>
            <person name="Han Y."/>
            <person name="Kim J."/>
            <person name="Mondo S.J."/>
            <person name="Hofstad B.A."/>
            <person name="Robles A."/>
            <person name="Haridas S."/>
            <person name="Riley R."/>
            <person name="LaButti K."/>
            <person name="Pangilinan J."/>
            <person name="Andreopoulos W."/>
            <person name="Lipzen A."/>
            <person name="Yan J."/>
            <person name="Wang M."/>
            <person name="Ng V."/>
            <person name="Grigoriev I.V."/>
            <person name="Spatafora J.W."/>
            <person name="Magnuson J.K."/>
            <person name="Baker S.E."/>
            <person name="Pomraning K.R."/>
        </authorList>
    </citation>
    <scope>NUCLEOTIDE SEQUENCE [LARGE SCALE GENOMIC DNA]</scope>
    <source>
        <strain evidence="9 10">Phaff 52-87</strain>
    </source>
</reference>